<keyword evidence="2" id="KW-0808">Transferase</keyword>
<dbReference type="PROSITE" id="PS50878">
    <property type="entry name" value="RT_POL"/>
    <property type="match status" value="1"/>
</dbReference>
<evidence type="ECO:0000313" key="2">
    <source>
        <dbReference type="EMBL" id="GBP36003.1"/>
    </source>
</evidence>
<protein>
    <submittedName>
        <fullName evidence="2">Probable RNA-directed DNA polymerase from transposon BS</fullName>
    </submittedName>
</protein>
<reference evidence="2 3" key="1">
    <citation type="journal article" date="2019" name="Commun. Biol.">
        <title>The bagworm genome reveals a unique fibroin gene that provides high tensile strength.</title>
        <authorList>
            <person name="Kono N."/>
            <person name="Nakamura H."/>
            <person name="Ohtoshi R."/>
            <person name="Tomita M."/>
            <person name="Numata K."/>
            <person name="Arakawa K."/>
        </authorList>
    </citation>
    <scope>NUCLEOTIDE SEQUENCE [LARGE SCALE GENOMIC DNA]</scope>
</reference>
<organism evidence="2 3">
    <name type="scientific">Eumeta variegata</name>
    <name type="common">Bagworm moth</name>
    <name type="synonym">Eumeta japonica</name>
    <dbReference type="NCBI Taxonomy" id="151549"/>
    <lineage>
        <taxon>Eukaryota</taxon>
        <taxon>Metazoa</taxon>
        <taxon>Ecdysozoa</taxon>
        <taxon>Arthropoda</taxon>
        <taxon>Hexapoda</taxon>
        <taxon>Insecta</taxon>
        <taxon>Pterygota</taxon>
        <taxon>Neoptera</taxon>
        <taxon>Endopterygota</taxon>
        <taxon>Lepidoptera</taxon>
        <taxon>Glossata</taxon>
        <taxon>Ditrysia</taxon>
        <taxon>Tineoidea</taxon>
        <taxon>Psychidae</taxon>
        <taxon>Oiketicinae</taxon>
        <taxon>Eumeta</taxon>
    </lineage>
</organism>
<dbReference type="STRING" id="151549.A0A4C1VBK0"/>
<dbReference type="Proteomes" id="UP000299102">
    <property type="component" value="Unassembled WGS sequence"/>
</dbReference>
<dbReference type="OrthoDB" id="10044729at2759"/>
<keyword evidence="2" id="KW-0695">RNA-directed DNA polymerase</keyword>
<evidence type="ECO:0000313" key="3">
    <source>
        <dbReference type="Proteomes" id="UP000299102"/>
    </source>
</evidence>
<keyword evidence="2" id="KW-0548">Nucleotidyltransferase</keyword>
<dbReference type="PANTHER" id="PTHR19446">
    <property type="entry name" value="REVERSE TRANSCRIPTASES"/>
    <property type="match status" value="1"/>
</dbReference>
<comment type="caution">
    <text evidence="2">The sequence shown here is derived from an EMBL/GenBank/DDBJ whole genome shotgun (WGS) entry which is preliminary data.</text>
</comment>
<keyword evidence="3" id="KW-1185">Reference proteome</keyword>
<dbReference type="AlphaFoldDB" id="A0A4C1VBK0"/>
<dbReference type="Pfam" id="PF00078">
    <property type="entry name" value="RVT_1"/>
    <property type="match status" value="1"/>
</dbReference>
<dbReference type="EMBL" id="BGZK01000313">
    <property type="protein sequence ID" value="GBP36003.1"/>
    <property type="molecule type" value="Genomic_DNA"/>
</dbReference>
<sequence>MSKNSSRILKAKKALGLDGINNKAIKCFPITLLSLLIEIFVVCLKSYYFPPAWKEAEVIGLPKPGKPGNLPASYRPISLLSEHLIGKGFIINEQFGFLPNHSCYQQDLRLVEYITEGFKTKKKNVAVFLDVAEAFDRVWHAGLIYKLHLLQVPDRLILIIHNYITNRHFVFKHENTHSSRKPLRARVSQRSTLSPLLYSAYIVIYRDRHQASN</sequence>
<dbReference type="InterPro" id="IPR000477">
    <property type="entry name" value="RT_dom"/>
</dbReference>
<name>A0A4C1VBK0_EUMVA</name>
<dbReference type="GO" id="GO:0003964">
    <property type="term" value="F:RNA-directed DNA polymerase activity"/>
    <property type="evidence" value="ECO:0007669"/>
    <property type="project" value="UniProtKB-KW"/>
</dbReference>
<proteinExistence type="predicted"/>
<evidence type="ECO:0000259" key="1">
    <source>
        <dbReference type="PROSITE" id="PS50878"/>
    </source>
</evidence>
<accession>A0A4C1VBK0</accession>
<gene>
    <name evidence="2" type="primary">RTase</name>
    <name evidence="2" type="ORF">EVAR_29130_1</name>
</gene>
<feature type="domain" description="Reverse transcriptase" evidence="1">
    <location>
        <begin position="42"/>
        <end position="213"/>
    </location>
</feature>